<dbReference type="AlphaFoldDB" id="A0A840EG42"/>
<dbReference type="PANTHER" id="PTHR32347:SF14">
    <property type="entry name" value="EFFLUX SYSTEM COMPONENT YKNX-RELATED"/>
    <property type="match status" value="1"/>
</dbReference>
<evidence type="ECO:0000259" key="5">
    <source>
        <dbReference type="Pfam" id="PF25973"/>
    </source>
</evidence>
<evidence type="ECO:0000256" key="3">
    <source>
        <dbReference type="SAM" id="Coils"/>
    </source>
</evidence>
<evidence type="ECO:0000256" key="2">
    <source>
        <dbReference type="ARBA" id="ARBA00023054"/>
    </source>
</evidence>
<organism evidence="7 8">
    <name type="scientific">Neolewinella aquimaris</name>
    <dbReference type="NCBI Taxonomy" id="1835722"/>
    <lineage>
        <taxon>Bacteria</taxon>
        <taxon>Pseudomonadati</taxon>
        <taxon>Bacteroidota</taxon>
        <taxon>Saprospiria</taxon>
        <taxon>Saprospirales</taxon>
        <taxon>Lewinellaceae</taxon>
        <taxon>Neolewinella</taxon>
    </lineage>
</organism>
<dbReference type="InterPro" id="IPR058637">
    <property type="entry name" value="YknX-like_C"/>
</dbReference>
<keyword evidence="8" id="KW-1185">Reference proteome</keyword>
<evidence type="ECO:0000256" key="1">
    <source>
        <dbReference type="ARBA" id="ARBA00004196"/>
    </source>
</evidence>
<dbReference type="PANTHER" id="PTHR32347">
    <property type="entry name" value="EFFLUX SYSTEM COMPONENT YKNX-RELATED"/>
    <property type="match status" value="1"/>
</dbReference>
<accession>A0A840EG42</accession>
<evidence type="ECO:0000259" key="6">
    <source>
        <dbReference type="Pfam" id="PF25989"/>
    </source>
</evidence>
<dbReference type="SUPFAM" id="SSF51230">
    <property type="entry name" value="Single hybrid motif"/>
    <property type="match status" value="1"/>
</dbReference>
<keyword evidence="4" id="KW-0812">Transmembrane</keyword>
<dbReference type="RefSeq" id="WP_246416821.1">
    <property type="nucleotide sequence ID" value="NZ_JACIFF010000010.1"/>
</dbReference>
<evidence type="ECO:0000313" key="8">
    <source>
        <dbReference type="Proteomes" id="UP000576209"/>
    </source>
</evidence>
<dbReference type="Pfam" id="PF25973">
    <property type="entry name" value="BSH_CzcB"/>
    <property type="match status" value="1"/>
</dbReference>
<keyword evidence="4" id="KW-1133">Transmembrane helix</keyword>
<gene>
    <name evidence="7" type="ORF">GGR28_003517</name>
</gene>
<dbReference type="InterPro" id="IPR058647">
    <property type="entry name" value="BSH_CzcB-like"/>
</dbReference>
<sequence>MLPAIGVGMDRSIDTKEINRRRRNTFLRWAAGAVGVGLLAWFGLRSLRPSADEDTLRIATVERGEVVNTVNATALVLPAFEEQINSPVATTIDEVLRTAGTEVAAGELLMKLDRDYVQLQLDGRRDQLAVKENSIGLLGLEYERDLQELTYNAEIKKLELSAARAQLADARRLLGVGGATQEEVEAAELAVQISELESKKLDNQLAYSHNSLAGRKRQLQLEVGMEEKEVSQLSRRLRETEVRAPRAGVITWVNENIGQQVTEGTALVRIADLGRYKVEGSASDRYADQLAVGLPVEVRTPTTRLSGRVTAILPEVTDNLVRFRVELDEPSHADLRPNLRAELYVITNRVDDVVRVKNGPAFRGGRLQSIFVVEGGEAVRREVQIGMRNGDFVEITDGLRPGDRIIISASDELERVTSFKLEE</sequence>
<dbReference type="InterPro" id="IPR050465">
    <property type="entry name" value="UPF0194_transport"/>
</dbReference>
<name>A0A840EG42_9BACT</name>
<dbReference type="Pfam" id="PF25989">
    <property type="entry name" value="YknX_C"/>
    <property type="match status" value="1"/>
</dbReference>
<feature type="domain" description="YknX-like C-terminal permuted SH3-like" evidence="6">
    <location>
        <begin position="368"/>
        <end position="414"/>
    </location>
</feature>
<protein>
    <submittedName>
        <fullName evidence="7">HlyD family secretion protein</fullName>
    </submittedName>
</protein>
<dbReference type="GO" id="GO:0030313">
    <property type="term" value="C:cell envelope"/>
    <property type="evidence" value="ECO:0007669"/>
    <property type="project" value="UniProtKB-SubCell"/>
</dbReference>
<comment type="subcellular location">
    <subcellularLocation>
        <location evidence="1">Cell envelope</location>
    </subcellularLocation>
</comment>
<dbReference type="Gene3D" id="1.10.287.470">
    <property type="entry name" value="Helix hairpin bin"/>
    <property type="match status" value="1"/>
</dbReference>
<evidence type="ECO:0000313" key="7">
    <source>
        <dbReference type="EMBL" id="MBB4080878.1"/>
    </source>
</evidence>
<dbReference type="Gene3D" id="2.40.50.100">
    <property type="match status" value="1"/>
</dbReference>
<comment type="caution">
    <text evidence="7">The sequence shown here is derived from an EMBL/GenBank/DDBJ whole genome shotgun (WGS) entry which is preliminary data.</text>
</comment>
<feature type="transmembrane region" description="Helical" evidence="4">
    <location>
        <begin position="26"/>
        <end position="44"/>
    </location>
</feature>
<dbReference type="Gene3D" id="2.40.420.20">
    <property type="match status" value="1"/>
</dbReference>
<dbReference type="Proteomes" id="UP000576209">
    <property type="component" value="Unassembled WGS sequence"/>
</dbReference>
<evidence type="ECO:0000256" key="4">
    <source>
        <dbReference type="SAM" id="Phobius"/>
    </source>
</evidence>
<reference evidence="7 8" key="1">
    <citation type="submission" date="2020-08" db="EMBL/GenBank/DDBJ databases">
        <title>Genomic Encyclopedia of Type Strains, Phase IV (KMG-IV): sequencing the most valuable type-strain genomes for metagenomic binning, comparative biology and taxonomic classification.</title>
        <authorList>
            <person name="Goeker M."/>
        </authorList>
    </citation>
    <scope>NUCLEOTIDE SEQUENCE [LARGE SCALE GENOMIC DNA]</scope>
    <source>
        <strain evidence="7 8">DSM 105137</strain>
    </source>
</reference>
<dbReference type="Gene3D" id="2.40.30.170">
    <property type="match status" value="1"/>
</dbReference>
<keyword evidence="4" id="KW-0472">Membrane</keyword>
<feature type="domain" description="CzcB-like barrel-sandwich hybrid" evidence="5">
    <location>
        <begin position="83"/>
        <end position="272"/>
    </location>
</feature>
<dbReference type="EMBL" id="JACIFF010000010">
    <property type="protein sequence ID" value="MBB4080878.1"/>
    <property type="molecule type" value="Genomic_DNA"/>
</dbReference>
<keyword evidence="2 3" id="KW-0175">Coiled coil</keyword>
<proteinExistence type="predicted"/>
<dbReference type="InterPro" id="IPR011053">
    <property type="entry name" value="Single_hybrid_motif"/>
</dbReference>
<feature type="coiled-coil region" evidence="3">
    <location>
        <begin position="153"/>
        <end position="243"/>
    </location>
</feature>